<dbReference type="Proteomes" id="UP000186471">
    <property type="component" value="Unassembled WGS sequence"/>
</dbReference>
<dbReference type="EMBL" id="MSKK01000036">
    <property type="protein sequence ID" value="OLO45933.1"/>
    <property type="molecule type" value="Genomic_DNA"/>
</dbReference>
<proteinExistence type="predicted"/>
<reference evidence="2 3" key="1">
    <citation type="submission" date="2016-12" db="EMBL/GenBank/DDBJ databases">
        <title>Genomic comparison of strains in the 'Actinomyces naeslundii' group.</title>
        <authorList>
            <person name="Mughal S.R."/>
            <person name="Do T."/>
            <person name="Gilbert S.C."/>
            <person name="Witherden E.A."/>
            <person name="Didelot X."/>
            <person name="Beighton D."/>
        </authorList>
    </citation>
    <scope>NUCLEOTIDE SEQUENCE [LARGE SCALE GENOMIC DNA]</scope>
    <source>
        <strain evidence="2 3">R21091</strain>
    </source>
</reference>
<evidence type="ECO:0000313" key="2">
    <source>
        <dbReference type="EMBL" id="OLO45933.1"/>
    </source>
</evidence>
<evidence type="ECO:0000313" key="3">
    <source>
        <dbReference type="Proteomes" id="UP000186471"/>
    </source>
</evidence>
<feature type="region of interest" description="Disordered" evidence="1">
    <location>
        <begin position="110"/>
        <end position="147"/>
    </location>
</feature>
<comment type="caution">
    <text evidence="2">The sequence shown here is derived from an EMBL/GenBank/DDBJ whole genome shotgun (WGS) entry which is preliminary data.</text>
</comment>
<organism evidence="2 3">
    <name type="scientific">Actinomyces oris</name>
    <dbReference type="NCBI Taxonomy" id="544580"/>
    <lineage>
        <taxon>Bacteria</taxon>
        <taxon>Bacillati</taxon>
        <taxon>Actinomycetota</taxon>
        <taxon>Actinomycetes</taxon>
        <taxon>Actinomycetales</taxon>
        <taxon>Actinomycetaceae</taxon>
        <taxon>Actinomyces</taxon>
    </lineage>
</organism>
<dbReference type="OrthoDB" id="3261098at2"/>
<name>A0A1Q8VCX1_9ACTO</name>
<accession>A0A1Q8VCX1</accession>
<evidence type="ECO:0000256" key="1">
    <source>
        <dbReference type="SAM" id="MobiDB-lite"/>
    </source>
</evidence>
<protein>
    <submittedName>
        <fullName evidence="2">Uncharacterized protein</fullName>
    </submittedName>
</protein>
<dbReference type="AlphaFoldDB" id="A0A1Q8VCX1"/>
<sequence>MSMVLTSKAHRRRTPKISRRIPTIPTGCFDGWIVNVSAVDTGPRGSESGVLGGGPAPPSQVRPRPAYCTRVGIHWPMVVRTARRAHLRGVPPTLLQQHPTLVQCAQTTPAANGVTGAAPPSDRPKRSSPIWQTHPSGEHEPTSTRYYSDEGPWVSGWVALPPCR</sequence>
<gene>
    <name evidence="2" type="ORF">BKH31_08585</name>
</gene>
<feature type="region of interest" description="Disordered" evidence="1">
    <location>
        <begin position="43"/>
        <end position="63"/>
    </location>
</feature>